<feature type="chain" id="PRO_5035322061" description="Peptidase S8/S53 domain-containing protein" evidence="7">
    <location>
        <begin position="23"/>
        <end position="1430"/>
    </location>
</feature>
<proteinExistence type="inferred from homology"/>
<evidence type="ECO:0000256" key="5">
    <source>
        <dbReference type="PROSITE-ProRule" id="PRU01240"/>
    </source>
</evidence>
<keyword evidence="3 5" id="KW-0378">Hydrolase</keyword>
<comment type="similarity">
    <text evidence="1 5">Belongs to the peptidase S8 family.</text>
</comment>
<reference evidence="10" key="1">
    <citation type="journal article" date="2021" name="Proc. Natl. Acad. Sci. U.S.A.">
        <title>Three genomes in the algal genus Volvox reveal the fate of a haploid sex-determining region after a transition to homothallism.</title>
        <authorList>
            <person name="Yamamoto K."/>
            <person name="Hamaji T."/>
            <person name="Kawai-Toyooka H."/>
            <person name="Matsuzaki R."/>
            <person name="Takahashi F."/>
            <person name="Nishimura Y."/>
            <person name="Kawachi M."/>
            <person name="Noguchi H."/>
            <person name="Minakuchi Y."/>
            <person name="Umen J.G."/>
            <person name="Toyoda A."/>
            <person name="Nozaki H."/>
        </authorList>
    </citation>
    <scope>NUCLEOTIDE SEQUENCE</scope>
    <source>
        <strain evidence="10">NIES-3780</strain>
    </source>
</reference>
<feature type="region of interest" description="Disordered" evidence="6">
    <location>
        <begin position="982"/>
        <end position="1430"/>
    </location>
</feature>
<dbReference type="PANTHER" id="PTHR43399">
    <property type="entry name" value="SUBTILISIN-RELATED"/>
    <property type="match status" value="1"/>
</dbReference>
<dbReference type="InterPro" id="IPR036852">
    <property type="entry name" value="Peptidase_S8/S53_dom_sf"/>
</dbReference>
<dbReference type="InterPro" id="IPR003137">
    <property type="entry name" value="PA_domain"/>
</dbReference>
<evidence type="ECO:0000256" key="2">
    <source>
        <dbReference type="ARBA" id="ARBA00022670"/>
    </source>
</evidence>
<dbReference type="InterPro" id="IPR023828">
    <property type="entry name" value="Peptidase_S8_Ser-AS"/>
</dbReference>
<dbReference type="SUPFAM" id="SSF49785">
    <property type="entry name" value="Galactose-binding domain-like"/>
    <property type="match status" value="1"/>
</dbReference>
<evidence type="ECO:0000256" key="1">
    <source>
        <dbReference type="ARBA" id="ARBA00011073"/>
    </source>
</evidence>
<evidence type="ECO:0000313" key="10">
    <source>
        <dbReference type="EMBL" id="GIL57020.1"/>
    </source>
</evidence>
<dbReference type="Pfam" id="PF00082">
    <property type="entry name" value="Peptidase_S8"/>
    <property type="match status" value="1"/>
</dbReference>
<evidence type="ECO:0000256" key="4">
    <source>
        <dbReference type="ARBA" id="ARBA00022825"/>
    </source>
</evidence>
<feature type="domain" description="Peptidase S8/S53" evidence="8">
    <location>
        <begin position="319"/>
        <end position="800"/>
    </location>
</feature>
<dbReference type="GO" id="GO:0004252">
    <property type="term" value="F:serine-type endopeptidase activity"/>
    <property type="evidence" value="ECO:0007669"/>
    <property type="project" value="UniProtKB-UniRule"/>
</dbReference>
<dbReference type="SUPFAM" id="SSF52743">
    <property type="entry name" value="Subtilisin-like"/>
    <property type="match status" value="1"/>
</dbReference>
<dbReference type="GO" id="GO:0006508">
    <property type="term" value="P:proteolysis"/>
    <property type="evidence" value="ECO:0007669"/>
    <property type="project" value="UniProtKB-KW"/>
</dbReference>
<feature type="active site" description="Charge relay system" evidence="5">
    <location>
        <position position="741"/>
    </location>
</feature>
<organism evidence="10 11">
    <name type="scientific">Volvox africanus</name>
    <dbReference type="NCBI Taxonomy" id="51714"/>
    <lineage>
        <taxon>Eukaryota</taxon>
        <taxon>Viridiplantae</taxon>
        <taxon>Chlorophyta</taxon>
        <taxon>core chlorophytes</taxon>
        <taxon>Chlorophyceae</taxon>
        <taxon>CS clade</taxon>
        <taxon>Chlamydomonadales</taxon>
        <taxon>Volvocaceae</taxon>
        <taxon>Volvox</taxon>
    </lineage>
</organism>
<feature type="domain" description="PA" evidence="9">
    <location>
        <begin position="581"/>
        <end position="668"/>
    </location>
</feature>
<gene>
    <name evidence="10" type="ORF">Vafri_12282</name>
</gene>
<dbReference type="InterPro" id="IPR000209">
    <property type="entry name" value="Peptidase_S8/S53_dom"/>
</dbReference>
<dbReference type="Gene3D" id="3.40.50.200">
    <property type="entry name" value="Peptidase S8/S53 domain"/>
    <property type="match status" value="2"/>
</dbReference>
<keyword evidence="7" id="KW-0732">Signal</keyword>
<evidence type="ECO:0000259" key="8">
    <source>
        <dbReference type="Pfam" id="PF00082"/>
    </source>
</evidence>
<dbReference type="PROSITE" id="PS51892">
    <property type="entry name" value="SUBTILASE"/>
    <property type="match status" value="1"/>
</dbReference>
<dbReference type="InterPro" id="IPR034058">
    <property type="entry name" value="TagA/B/C/D_pept_dom"/>
</dbReference>
<dbReference type="PANTHER" id="PTHR43399:SF4">
    <property type="entry name" value="CELL WALL-ASSOCIATED PROTEASE"/>
    <property type="match status" value="1"/>
</dbReference>
<keyword evidence="4 5" id="KW-0720">Serine protease</keyword>
<dbReference type="Gene3D" id="3.50.30.30">
    <property type="match status" value="1"/>
</dbReference>
<keyword evidence="2 5" id="KW-0645">Protease</keyword>
<evidence type="ECO:0000256" key="3">
    <source>
        <dbReference type="ARBA" id="ARBA00022801"/>
    </source>
</evidence>
<feature type="active site" description="Charge relay system" evidence="5">
    <location>
        <position position="328"/>
    </location>
</feature>
<accession>A0A8J4B997</accession>
<feature type="signal peptide" evidence="7">
    <location>
        <begin position="1"/>
        <end position="22"/>
    </location>
</feature>
<evidence type="ECO:0008006" key="12">
    <source>
        <dbReference type="Google" id="ProtNLM"/>
    </source>
</evidence>
<dbReference type="CDD" id="cd04842">
    <property type="entry name" value="Peptidases_S8_Kp43_protease"/>
    <property type="match status" value="1"/>
</dbReference>
<evidence type="ECO:0000259" key="9">
    <source>
        <dbReference type="Pfam" id="PF02225"/>
    </source>
</evidence>
<feature type="active site" description="Charge relay system" evidence="5">
    <location>
        <position position="393"/>
    </location>
</feature>
<protein>
    <recommendedName>
        <fullName evidence="12">Peptidase S8/S53 domain-containing protein</fullName>
    </recommendedName>
</protein>
<dbReference type="PRINTS" id="PR01217">
    <property type="entry name" value="PRICHEXTENSN"/>
</dbReference>
<dbReference type="Proteomes" id="UP000747399">
    <property type="component" value="Unassembled WGS sequence"/>
</dbReference>
<dbReference type="EMBL" id="BNCO01000026">
    <property type="protein sequence ID" value="GIL57020.1"/>
    <property type="molecule type" value="Genomic_DNA"/>
</dbReference>
<dbReference type="PROSITE" id="PS00138">
    <property type="entry name" value="SUBTILASE_SER"/>
    <property type="match status" value="1"/>
</dbReference>
<keyword evidence="11" id="KW-1185">Reference proteome</keyword>
<dbReference type="Pfam" id="PF02225">
    <property type="entry name" value="PA"/>
    <property type="match status" value="1"/>
</dbReference>
<dbReference type="InterPro" id="IPR051048">
    <property type="entry name" value="Peptidase_S8/S53_subtilisin"/>
</dbReference>
<evidence type="ECO:0000313" key="11">
    <source>
        <dbReference type="Proteomes" id="UP000747399"/>
    </source>
</evidence>
<comment type="caution">
    <text evidence="10">The sequence shown here is derived from an EMBL/GenBank/DDBJ whole genome shotgun (WGS) entry which is preliminary data.</text>
</comment>
<name>A0A8J4B997_9CHLO</name>
<evidence type="ECO:0000256" key="6">
    <source>
        <dbReference type="SAM" id="MobiDB-lite"/>
    </source>
</evidence>
<dbReference type="InterPro" id="IPR008979">
    <property type="entry name" value="Galactose-bd-like_sf"/>
</dbReference>
<sequence>MSNSVCIAVLIIGLFSLGLLEAYEDDDQSPILSATVKLRTGNAVVELPRVVSVNPPVNRMIFPLKPWIDVPSYDLYLIMYDDAQLREVQESLMKNRGTIVSYLPVNVLMVFTSETVVYNLGASPKALSVKYKSVYKIVPELAPLRDGYGNDDIDAVPKSEASAMLLESMVTLNVSNVAGYVLKYGLLVEMVPNVTNDMMRSAADRWPEILIADLGIKDTTQEPCRPNISAPRVGFTLIVYVCKQDLPNVITWFAQLAVTRVVHPMLRNKKMTLGASELVQTGAISQDLYDKASNSAFYGTYQFEMSKDKWPYWSAGLQGQGEIVGVGDSGIDVDQCYFRDPAYAGVYVSRLANTTGLPTIGPMSYWRIPNHRKVVQYAFQPGYGDFIDGYGSHGTMCGSSIAGAPLSDASDRNSPIVLTLATGAAPLARLSVVDFSAGYEATQLYVPANLKVDYLPVHVRADATISSDSWGSLLGGYNSRAQDFDTFLWRNPDFISFVPAGNYGLYPPTSQGQIITPAIAKNVVTVGAGFRIPTSAGLKVGVYKVVSFRFGLSFSRPLPIMEHSSLPLLASVIPSNSQVEVVVADPITACTPLNNVAQVAGRIVLVNSAGCSTSQKGTNVMAANGIAVILVQTLLDKLVPPQLDTTEEGSESIKVPMSMIFKTDGDNLIDALQRGSGSLFISGTVVLLDSNSVTDFSSYGPAPDGRIKPDIIAPGSTIQTAASSVRAYGEQCAFDKFSGTSVATPMAAGTAAIVRQYLRAGFYPSATNKTVLSTPFTPSGILIKALIIAGAKSLEGGVARATGELMGPPPDGYQGWGRLSMSGSLPLEGFTDPRVRLQVLDRGQFTLVGQNVTVTGLVATGTGPISIVLAYYDYPADVNSFTALVNDLTLIVSVDGRNYFGNNDENNSAPVPDSVNTVEKVLLKSLQPGANVSIVVTAPRLPSLILDPTTPQRWAVAVVGHFSGYLESELNPFWAKWANRMPPSPPPPSPPSPPSPPPQPPSPFPSPPSPPSPRPPPRPPSPPKPPRPPPSPPPIPPSPPSPSPVPFPPPLPAPASPAPPPENPAPSPPPQLPPPSPLPPPPPLPLLSPPPSTSPPPLYPPRQPPLPAPPPPRPPPVQPPPPPSPSPSPPPPSPSPPLPPPPRPPPVQPPSPPSPSPSPPPPSPPPPLPPPPSPQPPPSTSPLPSYPPRQPPLPVPPPPRPPPVQPPPPPSPSPSPPPPSPSPPLPPPPPPPLPPPSPPPPSYPPRQPPLPAPPPPRPPPVQPPPPPSPSPSPPPPSPSPPLLPPPPPPLPPPSPPPPRPPPPSPPPPLPPPSPPPPRPPPSPPPPRPPPPSPPPPRPPQLRSPSPPSPFPRPPPPPLPPPPSPPPSPVPPLRQPPPSSPSPPPQAPPRPPLLPPRPPKPPPKPPAFPPSPPRQPRSPPPSPRPPPRPAP</sequence>
<dbReference type="Gene3D" id="2.60.120.380">
    <property type="match status" value="1"/>
</dbReference>
<evidence type="ECO:0000256" key="7">
    <source>
        <dbReference type="SAM" id="SignalP"/>
    </source>
</evidence>